<comment type="caution">
    <text evidence="1">The sequence shown here is derived from an EMBL/GenBank/DDBJ whole genome shotgun (WGS) entry which is preliminary data.</text>
</comment>
<protein>
    <submittedName>
        <fullName evidence="1">Uncharacterized protein</fullName>
    </submittedName>
</protein>
<proteinExistence type="predicted"/>
<keyword evidence="2" id="KW-1185">Reference proteome</keyword>
<sequence length="77" mass="8463">MFLEKVWGKTGSKIYGPKMGGLPGQPNSIQSIVPREDVVFIANDWHTALLPCYLKTKYKSSHVAGMTSLPREGKLTG</sequence>
<evidence type="ECO:0000313" key="1">
    <source>
        <dbReference type="EMBL" id="KAI7997164.1"/>
    </source>
</evidence>
<evidence type="ECO:0000313" key="2">
    <source>
        <dbReference type="Proteomes" id="UP001060215"/>
    </source>
</evidence>
<dbReference type="Proteomes" id="UP001060215">
    <property type="component" value="Chromosome 10"/>
</dbReference>
<organism evidence="1 2">
    <name type="scientific">Camellia lanceoleosa</name>
    <dbReference type="NCBI Taxonomy" id="1840588"/>
    <lineage>
        <taxon>Eukaryota</taxon>
        <taxon>Viridiplantae</taxon>
        <taxon>Streptophyta</taxon>
        <taxon>Embryophyta</taxon>
        <taxon>Tracheophyta</taxon>
        <taxon>Spermatophyta</taxon>
        <taxon>Magnoliopsida</taxon>
        <taxon>eudicotyledons</taxon>
        <taxon>Gunneridae</taxon>
        <taxon>Pentapetalae</taxon>
        <taxon>asterids</taxon>
        <taxon>Ericales</taxon>
        <taxon>Theaceae</taxon>
        <taxon>Camellia</taxon>
    </lineage>
</organism>
<name>A0ACC0G8A4_9ERIC</name>
<dbReference type="EMBL" id="CM045767">
    <property type="protein sequence ID" value="KAI7997164.1"/>
    <property type="molecule type" value="Genomic_DNA"/>
</dbReference>
<reference evidence="1 2" key="1">
    <citation type="journal article" date="2022" name="Plant J.">
        <title>Chromosome-level genome of Camellia lanceoleosa provides a valuable resource for understanding genome evolution and self-incompatibility.</title>
        <authorList>
            <person name="Gong W."/>
            <person name="Xiao S."/>
            <person name="Wang L."/>
            <person name="Liao Z."/>
            <person name="Chang Y."/>
            <person name="Mo W."/>
            <person name="Hu G."/>
            <person name="Li W."/>
            <person name="Zhao G."/>
            <person name="Zhu H."/>
            <person name="Hu X."/>
            <person name="Ji K."/>
            <person name="Xiang X."/>
            <person name="Song Q."/>
            <person name="Yuan D."/>
            <person name="Jin S."/>
            <person name="Zhang L."/>
        </authorList>
    </citation>
    <scope>NUCLEOTIDE SEQUENCE [LARGE SCALE GENOMIC DNA]</scope>
    <source>
        <strain evidence="1">SQ_2022a</strain>
    </source>
</reference>
<gene>
    <name evidence="1" type="ORF">LOK49_LG10G02751</name>
</gene>
<accession>A0ACC0G8A4</accession>